<evidence type="ECO:0008006" key="3">
    <source>
        <dbReference type="Google" id="ProtNLM"/>
    </source>
</evidence>
<name>A0A6V6Y3Y7_9FIRM</name>
<evidence type="ECO:0000313" key="1">
    <source>
        <dbReference type="EMBL" id="CAC9931654.1"/>
    </source>
</evidence>
<dbReference type="AlphaFoldDB" id="A0A6V6Y3Y7"/>
<keyword evidence="2" id="KW-1185">Reference proteome</keyword>
<organism evidence="1 2">
    <name type="scientific">Aedoeadaptatus nemausensis</name>
    <dbReference type="NCBI Taxonomy" id="2582829"/>
    <lineage>
        <taxon>Bacteria</taxon>
        <taxon>Bacillati</taxon>
        <taxon>Bacillota</taxon>
        <taxon>Tissierellia</taxon>
        <taxon>Tissierellales</taxon>
        <taxon>Peptoniphilaceae</taxon>
        <taxon>Aedoeadaptatus</taxon>
    </lineage>
</organism>
<dbReference type="EMBL" id="CAIJCS010000019">
    <property type="protein sequence ID" value="CAC9931654.1"/>
    <property type="molecule type" value="Genomic_DNA"/>
</dbReference>
<reference evidence="1 2" key="1">
    <citation type="submission" date="2020-06" db="EMBL/GenBank/DDBJ databases">
        <authorList>
            <person name="Criscuolo A."/>
        </authorList>
    </citation>
    <scope>NUCLEOTIDE SEQUENCE [LARGE SCALE GENOMIC DNA]</scope>
    <source>
        <strain evidence="1">1804121828</strain>
    </source>
</reference>
<evidence type="ECO:0000313" key="2">
    <source>
        <dbReference type="Proteomes" id="UP000586454"/>
    </source>
</evidence>
<proteinExistence type="predicted"/>
<comment type="caution">
    <text evidence="1">The sequence shown here is derived from an EMBL/GenBank/DDBJ whole genome shotgun (WGS) entry which is preliminary data.</text>
</comment>
<sequence>MRIKEIKIPYAGLYYHYLPWYDRENITFLDIARTLDLVFRLLQDELSIVDRNLYLDTAAEALSIYQRDLGLDIANGASVEERRKIIQGYLHYLHTQTTEQVVHDLVSSFCADKSLVEIIKQEVIDTYKIRMEIAYSSRVDVPALIKTLDKIMPAHLVYYLEIVMRCLFLVTAETKSANLPYPQFLCGEHNCGTIPDDRHMGRAFKTSIGFNTAINNGKEYYGYTNDGYKAGELRGDGSEEILYIQDFSRENAYEFKEDE</sequence>
<gene>
    <name evidence="1" type="ORF">PEPNEM18_01030</name>
</gene>
<dbReference type="Proteomes" id="UP000586454">
    <property type="component" value="Unassembled WGS sequence"/>
</dbReference>
<protein>
    <recommendedName>
        <fullName evidence="3">DUF2313 domain-containing protein</fullName>
    </recommendedName>
</protein>
<dbReference type="RefSeq" id="WP_180499941.1">
    <property type="nucleotide sequence ID" value="NZ_CAIJCS010000019.1"/>
</dbReference>
<accession>A0A6V6Y3Y7</accession>